<accession>A0ABP7WWK4</accession>
<keyword evidence="3" id="KW-1185">Reference proteome</keyword>
<evidence type="ECO:0000313" key="3">
    <source>
        <dbReference type="Proteomes" id="UP001500841"/>
    </source>
</evidence>
<keyword evidence="1" id="KW-0732">Signal</keyword>
<feature type="signal peptide" evidence="1">
    <location>
        <begin position="1"/>
        <end position="22"/>
    </location>
</feature>
<dbReference type="Gene3D" id="2.60.40.1120">
    <property type="entry name" value="Carboxypeptidase-like, regulatory domain"/>
    <property type="match status" value="1"/>
</dbReference>
<comment type="caution">
    <text evidence="2">The sequence shown here is derived from an EMBL/GenBank/DDBJ whole genome shotgun (WGS) entry which is preliminary data.</text>
</comment>
<dbReference type="EMBL" id="BAABCV010000008">
    <property type="protein sequence ID" value="GAA4098732.1"/>
    <property type="molecule type" value="Genomic_DNA"/>
</dbReference>
<sequence>MKQLYFALSLGFLLLLSFQASAQSKSTITGKVTDEFGAPLKSATVFLSGTQNITACGDDGKFRLNGIEPGSYQLSVTMVGYFAYSQPVSVLGKSTNMDIKLKLKQTALNQVNIGGKDNFDAHFKIFRESFLGKTKNANDCVIVNPHVINFSTEKGLLLADADDFLIIENPNLGYRIKYLLKNFGYNAKIDVTLYDGETNFEPMKGTAKMQKEWDKNRLKAYQGSFMHFLRSVYQNRALEEGFRIYSINTITKDRMGNADMEYNVPTVWFDSLVKPIDTSFVAFKFKKLLFMYYPRKALSAKGDMAYTKPILKVRRVRPSMTIISLHANKAIIDKRGAHRDFRDFLIEGNLARNRVGDQLPFEYQAPAKK</sequence>
<reference evidence="3" key="1">
    <citation type="journal article" date="2019" name="Int. J. Syst. Evol. Microbiol.">
        <title>The Global Catalogue of Microorganisms (GCM) 10K type strain sequencing project: providing services to taxonomists for standard genome sequencing and annotation.</title>
        <authorList>
            <consortium name="The Broad Institute Genomics Platform"/>
            <consortium name="The Broad Institute Genome Sequencing Center for Infectious Disease"/>
            <person name="Wu L."/>
            <person name="Ma J."/>
        </authorList>
    </citation>
    <scope>NUCLEOTIDE SEQUENCE [LARGE SCALE GENOMIC DNA]</scope>
    <source>
        <strain evidence="3">JCM 17085</strain>
    </source>
</reference>
<organism evidence="2 3">
    <name type="scientific">Mucilaginibacter panaciglaebae</name>
    <dbReference type="NCBI Taxonomy" id="502331"/>
    <lineage>
        <taxon>Bacteria</taxon>
        <taxon>Pseudomonadati</taxon>
        <taxon>Bacteroidota</taxon>
        <taxon>Sphingobacteriia</taxon>
        <taxon>Sphingobacteriales</taxon>
        <taxon>Sphingobacteriaceae</taxon>
        <taxon>Mucilaginibacter</taxon>
    </lineage>
</organism>
<evidence type="ECO:0000313" key="2">
    <source>
        <dbReference type="EMBL" id="GAA4098732.1"/>
    </source>
</evidence>
<dbReference type="RefSeq" id="WP_345104459.1">
    <property type="nucleotide sequence ID" value="NZ_BAABCV010000008.1"/>
</dbReference>
<gene>
    <name evidence="2" type="ORF">GCM10022392_23270</name>
</gene>
<dbReference type="InterPro" id="IPR008969">
    <property type="entry name" value="CarboxyPept-like_regulatory"/>
</dbReference>
<dbReference type="SUPFAM" id="SSF49464">
    <property type="entry name" value="Carboxypeptidase regulatory domain-like"/>
    <property type="match status" value="1"/>
</dbReference>
<evidence type="ECO:0000256" key="1">
    <source>
        <dbReference type="SAM" id="SignalP"/>
    </source>
</evidence>
<feature type="chain" id="PRO_5045552782" description="Carboxypeptidase-like protein" evidence="1">
    <location>
        <begin position="23"/>
        <end position="369"/>
    </location>
</feature>
<dbReference type="Pfam" id="PF13715">
    <property type="entry name" value="CarbopepD_reg_2"/>
    <property type="match status" value="1"/>
</dbReference>
<dbReference type="Proteomes" id="UP001500841">
    <property type="component" value="Unassembled WGS sequence"/>
</dbReference>
<protein>
    <recommendedName>
        <fullName evidence="4">Carboxypeptidase-like protein</fullName>
    </recommendedName>
</protein>
<name>A0ABP7WWK4_9SPHI</name>
<evidence type="ECO:0008006" key="4">
    <source>
        <dbReference type="Google" id="ProtNLM"/>
    </source>
</evidence>
<proteinExistence type="predicted"/>